<dbReference type="Proteomes" id="UP001642540">
    <property type="component" value="Unassembled WGS sequence"/>
</dbReference>
<name>A0ABP1RV60_9HEXA</name>
<proteinExistence type="predicted"/>
<protein>
    <submittedName>
        <fullName evidence="1">Uncharacterized protein</fullName>
    </submittedName>
</protein>
<reference evidence="1 2" key="1">
    <citation type="submission" date="2024-08" db="EMBL/GenBank/DDBJ databases">
        <authorList>
            <person name="Cucini C."/>
            <person name="Frati F."/>
        </authorList>
    </citation>
    <scope>NUCLEOTIDE SEQUENCE [LARGE SCALE GENOMIC DNA]</scope>
</reference>
<dbReference type="EMBL" id="CAXLJM020000111">
    <property type="protein sequence ID" value="CAL8136372.1"/>
    <property type="molecule type" value="Genomic_DNA"/>
</dbReference>
<organism evidence="1 2">
    <name type="scientific">Orchesella dallaii</name>
    <dbReference type="NCBI Taxonomy" id="48710"/>
    <lineage>
        <taxon>Eukaryota</taxon>
        <taxon>Metazoa</taxon>
        <taxon>Ecdysozoa</taxon>
        <taxon>Arthropoda</taxon>
        <taxon>Hexapoda</taxon>
        <taxon>Collembola</taxon>
        <taxon>Entomobryomorpha</taxon>
        <taxon>Entomobryoidea</taxon>
        <taxon>Orchesellidae</taxon>
        <taxon>Orchesellinae</taxon>
        <taxon>Orchesella</taxon>
    </lineage>
</organism>
<gene>
    <name evidence="1" type="ORF">ODALV1_LOCUS26412</name>
</gene>
<keyword evidence="2" id="KW-1185">Reference proteome</keyword>
<comment type="caution">
    <text evidence="1">The sequence shown here is derived from an EMBL/GenBank/DDBJ whole genome shotgun (WGS) entry which is preliminary data.</text>
</comment>
<accession>A0ABP1RV60</accession>
<sequence length="157" mass="17697">MFQMISYIIELIPIGATTVVYSAEVLLVAEVIIKLKTTLDTLISAADLLTDQKDLSYQPAKQQIHHSTMDLKLILIALVVIVSIAQVESSPSKVAEARAKAEQSRLAAEAAELEHQRHVQFMEVHEMSPEQKAHWEHDHPDLVSVLHEWEVEHGLRH</sequence>
<evidence type="ECO:0000313" key="1">
    <source>
        <dbReference type="EMBL" id="CAL8136372.1"/>
    </source>
</evidence>
<evidence type="ECO:0000313" key="2">
    <source>
        <dbReference type="Proteomes" id="UP001642540"/>
    </source>
</evidence>